<feature type="transmembrane region" description="Helical" evidence="6">
    <location>
        <begin position="41"/>
        <end position="67"/>
    </location>
</feature>
<proteinExistence type="predicted"/>
<dbReference type="InterPro" id="IPR003740">
    <property type="entry name" value="YitT"/>
</dbReference>
<comment type="caution">
    <text evidence="8">The sequence shown here is derived from an EMBL/GenBank/DDBJ whole genome shotgun (WGS) entry which is preliminary data.</text>
</comment>
<evidence type="ECO:0000256" key="2">
    <source>
        <dbReference type="ARBA" id="ARBA00022475"/>
    </source>
</evidence>
<dbReference type="InterPro" id="IPR051461">
    <property type="entry name" value="UPF0750_membrane"/>
</dbReference>
<dbReference type="Pfam" id="PF10035">
    <property type="entry name" value="DUF2179"/>
    <property type="match status" value="1"/>
</dbReference>
<dbReference type="InterPro" id="IPR019264">
    <property type="entry name" value="DUF2179"/>
</dbReference>
<keyword evidence="2" id="KW-1003">Cell membrane</keyword>
<dbReference type="InterPro" id="IPR015867">
    <property type="entry name" value="N-reg_PII/ATP_PRibTrfase_C"/>
</dbReference>
<dbReference type="Pfam" id="PF02588">
    <property type="entry name" value="YitT_membrane"/>
    <property type="match status" value="1"/>
</dbReference>
<evidence type="ECO:0000256" key="4">
    <source>
        <dbReference type="ARBA" id="ARBA00022989"/>
    </source>
</evidence>
<keyword evidence="9" id="KW-1185">Reference proteome</keyword>
<feature type="transmembrane region" description="Helical" evidence="6">
    <location>
        <begin position="175"/>
        <end position="194"/>
    </location>
</feature>
<keyword evidence="4 6" id="KW-1133">Transmembrane helix</keyword>
<dbReference type="EMBL" id="JACRWE010000003">
    <property type="protein sequence ID" value="MBC5996704.1"/>
    <property type="molecule type" value="Genomic_DNA"/>
</dbReference>
<gene>
    <name evidence="8" type="ORF">H8923_08020</name>
</gene>
<evidence type="ECO:0000313" key="8">
    <source>
        <dbReference type="EMBL" id="MBC5996704.1"/>
    </source>
</evidence>
<organism evidence="8 9">
    <name type="scientific">Romboutsia faecis</name>
    <dbReference type="NCBI Taxonomy" id="2764597"/>
    <lineage>
        <taxon>Bacteria</taxon>
        <taxon>Bacillati</taxon>
        <taxon>Bacillota</taxon>
        <taxon>Clostridia</taxon>
        <taxon>Peptostreptococcales</taxon>
        <taxon>Peptostreptococcaceae</taxon>
        <taxon>Romboutsia</taxon>
    </lineage>
</organism>
<dbReference type="CDD" id="cd16380">
    <property type="entry name" value="YitT_C"/>
    <property type="match status" value="1"/>
</dbReference>
<dbReference type="PANTHER" id="PTHR33545:SF9">
    <property type="entry name" value="UPF0750 MEMBRANE PROTEIN YITE"/>
    <property type="match status" value="1"/>
</dbReference>
<evidence type="ECO:0000256" key="6">
    <source>
        <dbReference type="SAM" id="Phobius"/>
    </source>
</evidence>
<name>A0ABR7JP71_9FIRM</name>
<evidence type="ECO:0000313" key="9">
    <source>
        <dbReference type="Proteomes" id="UP000609849"/>
    </source>
</evidence>
<evidence type="ECO:0000259" key="7">
    <source>
        <dbReference type="Pfam" id="PF10035"/>
    </source>
</evidence>
<dbReference type="RefSeq" id="WP_153926244.1">
    <property type="nucleotide sequence ID" value="NZ_JACRWE010000003.1"/>
</dbReference>
<sequence>MKNSKLKFTDIFVLLIGCFLMSISINMFFDPHDIAPGGLTGVSILVSTLTGIPIWLINISVDIPLFLFAYRILSKKDSLKTVLGIIFLTTSLKITENFSNIHITDDVLLSAISGAIIMGISLGLIFRINGSTGGTDLIGLLANKFMPNLSVPMLMGCADAVVVIFSGIVSRNIEIALYSAISLYIIVKVSDIMVEGINTSSSFTIISDKYEEIGQSITDELERGATILKGEGFYTNKEKNVLLVVVSKKEVVTLKKLVKSIDENAFIIITDIFEALGEGFKPI</sequence>
<accession>A0ABR7JP71</accession>
<comment type="subcellular location">
    <subcellularLocation>
        <location evidence="1">Cell membrane</location>
        <topology evidence="1">Multi-pass membrane protein</topology>
    </subcellularLocation>
</comment>
<evidence type="ECO:0000256" key="5">
    <source>
        <dbReference type="ARBA" id="ARBA00023136"/>
    </source>
</evidence>
<feature type="transmembrane region" description="Helical" evidence="6">
    <location>
        <begin position="107"/>
        <end position="128"/>
    </location>
</feature>
<keyword evidence="3 6" id="KW-0812">Transmembrane</keyword>
<protein>
    <submittedName>
        <fullName evidence="8">YitT family protein</fullName>
    </submittedName>
</protein>
<dbReference type="PIRSF" id="PIRSF006483">
    <property type="entry name" value="Membrane_protein_YitT"/>
    <property type="match status" value="1"/>
</dbReference>
<evidence type="ECO:0000256" key="3">
    <source>
        <dbReference type="ARBA" id="ARBA00022692"/>
    </source>
</evidence>
<evidence type="ECO:0000256" key="1">
    <source>
        <dbReference type="ARBA" id="ARBA00004651"/>
    </source>
</evidence>
<keyword evidence="5 6" id="KW-0472">Membrane</keyword>
<feature type="transmembrane region" description="Helical" evidence="6">
    <location>
        <begin position="12"/>
        <end position="29"/>
    </location>
</feature>
<reference evidence="8 9" key="1">
    <citation type="submission" date="2020-08" db="EMBL/GenBank/DDBJ databases">
        <authorList>
            <person name="Liu C."/>
            <person name="Sun Q."/>
        </authorList>
    </citation>
    <scope>NUCLEOTIDE SEQUENCE [LARGE SCALE GENOMIC DNA]</scope>
    <source>
        <strain evidence="8 9">NSJ-18</strain>
    </source>
</reference>
<dbReference type="Proteomes" id="UP000609849">
    <property type="component" value="Unassembled WGS sequence"/>
</dbReference>
<dbReference type="Gene3D" id="3.30.70.120">
    <property type="match status" value="1"/>
</dbReference>
<feature type="transmembrane region" description="Helical" evidence="6">
    <location>
        <begin position="149"/>
        <end position="169"/>
    </location>
</feature>
<feature type="domain" description="DUF2179" evidence="7">
    <location>
        <begin position="223"/>
        <end position="277"/>
    </location>
</feature>
<dbReference type="PANTHER" id="PTHR33545">
    <property type="entry name" value="UPF0750 MEMBRANE PROTEIN YITT-RELATED"/>
    <property type="match status" value="1"/>
</dbReference>